<dbReference type="GO" id="GO:0009165">
    <property type="term" value="P:nucleotide biosynthetic process"/>
    <property type="evidence" value="ECO:0007669"/>
    <property type="project" value="UniProtKB-KW"/>
</dbReference>
<evidence type="ECO:0000256" key="4">
    <source>
        <dbReference type="ARBA" id="ARBA00022727"/>
    </source>
</evidence>
<dbReference type="InterPro" id="IPR035105">
    <property type="entry name" value="Deoxycytidylate_deaminase_dom"/>
</dbReference>
<dbReference type="Proteomes" id="UP001162098">
    <property type="component" value="Segment"/>
</dbReference>
<evidence type="ECO:0000313" key="10">
    <source>
        <dbReference type="Proteomes" id="UP001162098"/>
    </source>
</evidence>
<sequence>MKRNDRVEWDDYFMFVALLSAERSKDPHTQVGACIVNQDRRIVATGYNGFPRGCDDDVFPWKRESACADILESKSLFVCHAELNAVLNKNAKSVKGCTVYTSLLPCCECAKVIIQSGISRVVYLKHAGKWDDKRYVASRRMMDAAGVVYVRHKPTKKTMLLSMETDEDDDVAPDARIAPDTPAASEEDPV</sequence>
<feature type="domain" description="CMP/dCMP-type deaminase" evidence="8">
    <location>
        <begin position="8"/>
        <end position="149"/>
    </location>
</feature>
<evidence type="ECO:0000313" key="9">
    <source>
        <dbReference type="EMBL" id="QPB44480.1"/>
    </source>
</evidence>
<evidence type="ECO:0000259" key="8">
    <source>
        <dbReference type="PROSITE" id="PS51747"/>
    </source>
</evidence>
<dbReference type="FunFam" id="3.40.140.10:FF:000021">
    <property type="entry name" value="Deoxycytidylate deaminase"/>
    <property type="match status" value="1"/>
</dbReference>
<dbReference type="GO" id="GO:0008270">
    <property type="term" value="F:zinc ion binding"/>
    <property type="evidence" value="ECO:0007669"/>
    <property type="project" value="InterPro"/>
</dbReference>
<dbReference type="PROSITE" id="PS00903">
    <property type="entry name" value="CYT_DCMP_DEAMINASES_1"/>
    <property type="match status" value="1"/>
</dbReference>
<dbReference type="InterPro" id="IPR016192">
    <property type="entry name" value="APOBEC/CMP_deaminase_Zn-bd"/>
</dbReference>
<dbReference type="EMBL" id="MW018138">
    <property type="protein sequence ID" value="QPB44480.1"/>
    <property type="molecule type" value="Genomic_DNA"/>
</dbReference>
<evidence type="ECO:0000256" key="3">
    <source>
        <dbReference type="ARBA" id="ARBA00022723"/>
    </source>
</evidence>
<dbReference type="Pfam" id="PF00383">
    <property type="entry name" value="dCMP_cyt_deam_1"/>
    <property type="match status" value="1"/>
</dbReference>
<accession>A0A7S7YEW0</accession>
<evidence type="ECO:0000256" key="6">
    <source>
        <dbReference type="ARBA" id="ARBA00022833"/>
    </source>
</evidence>
<dbReference type="InterPro" id="IPR002125">
    <property type="entry name" value="CMP_dCMP_dom"/>
</dbReference>
<evidence type="ECO:0000256" key="7">
    <source>
        <dbReference type="SAM" id="MobiDB-lite"/>
    </source>
</evidence>
<proteinExistence type="inferred from homology"/>
<keyword evidence="4" id="KW-0545">Nucleotide biosynthesis</keyword>
<keyword evidence="5" id="KW-0378">Hydrolase</keyword>
<keyword evidence="10" id="KW-1185">Reference proteome</keyword>
<evidence type="ECO:0000256" key="2">
    <source>
        <dbReference type="ARBA" id="ARBA00006576"/>
    </source>
</evidence>
<dbReference type="PANTHER" id="PTHR11086:SF18">
    <property type="entry name" value="DEOXYCYTIDYLATE DEAMINASE"/>
    <property type="match status" value="1"/>
</dbReference>
<comment type="cofactor">
    <cofactor evidence="1">
        <name>Zn(2+)</name>
        <dbReference type="ChEBI" id="CHEBI:29105"/>
    </cofactor>
</comment>
<dbReference type="InterPro" id="IPR015517">
    <property type="entry name" value="dCMP_deaminase-rel"/>
</dbReference>
<protein>
    <submittedName>
        <fullName evidence="9">dCMP deaminase</fullName>
    </submittedName>
</protein>
<dbReference type="PROSITE" id="PS51747">
    <property type="entry name" value="CYT_DCMP_DEAMINASES_2"/>
    <property type="match status" value="1"/>
</dbReference>
<dbReference type="Gene3D" id="3.40.140.10">
    <property type="entry name" value="Cytidine Deaminase, domain 2"/>
    <property type="match status" value="1"/>
</dbReference>
<dbReference type="SUPFAM" id="SSF53927">
    <property type="entry name" value="Cytidine deaminase-like"/>
    <property type="match status" value="1"/>
</dbReference>
<comment type="similarity">
    <text evidence="2">Belongs to the cytidine and deoxycytidylate deaminase family.</text>
</comment>
<keyword evidence="3" id="KW-0479">Metal-binding</keyword>
<dbReference type="PANTHER" id="PTHR11086">
    <property type="entry name" value="DEOXYCYTIDYLATE DEAMINASE-RELATED"/>
    <property type="match status" value="1"/>
</dbReference>
<evidence type="ECO:0000256" key="1">
    <source>
        <dbReference type="ARBA" id="ARBA00001947"/>
    </source>
</evidence>
<evidence type="ECO:0000256" key="5">
    <source>
        <dbReference type="ARBA" id="ARBA00022801"/>
    </source>
</evidence>
<name>A0A7S7YEW0_9VIRU</name>
<organism evidence="9 10">
    <name type="scientific">Medusavirus stheno T3</name>
    <dbReference type="NCBI Taxonomy" id="3069717"/>
    <lineage>
        <taxon>Viruses</taxon>
        <taxon>Varidnaviria</taxon>
        <taxon>Bamfordvirae</taxon>
        <taxon>Nucleocytoviricota</taxon>
        <taxon>Megaviricetes</taxon>
        <taxon>Mamonoviridae</taxon>
        <taxon>Medusavirus</taxon>
        <taxon>Medusavirus sthenus</taxon>
    </lineage>
</organism>
<keyword evidence="6" id="KW-0862">Zinc</keyword>
<feature type="region of interest" description="Disordered" evidence="7">
    <location>
        <begin position="164"/>
        <end position="190"/>
    </location>
</feature>
<dbReference type="InterPro" id="IPR016193">
    <property type="entry name" value="Cytidine_deaminase-like"/>
</dbReference>
<dbReference type="CDD" id="cd01286">
    <property type="entry name" value="deoxycytidylate_deaminase"/>
    <property type="match status" value="1"/>
</dbReference>
<dbReference type="KEGG" id="vg:80543676"/>
<dbReference type="GO" id="GO:0004132">
    <property type="term" value="F:dCMP deaminase activity"/>
    <property type="evidence" value="ECO:0007669"/>
    <property type="project" value="TreeGrafter"/>
</dbReference>
<reference evidence="9 10" key="1">
    <citation type="submission" date="2020-09" db="EMBL/GenBank/DDBJ databases">
        <authorList>
            <person name="Zhang R."/>
            <person name="Garcia K."/>
            <person name="Ogata H."/>
        </authorList>
    </citation>
    <scope>NUCLEOTIDE SEQUENCE [LARGE SCALE GENOMIC DNA]</scope>
    <source>
        <strain evidence="10">stheno</strain>
    </source>
</reference>